<feature type="region of interest" description="Disordered" evidence="1">
    <location>
        <begin position="1"/>
        <end position="21"/>
    </location>
</feature>
<protein>
    <submittedName>
        <fullName evidence="2">Uncharacterized protein</fullName>
    </submittedName>
</protein>
<reference evidence="2" key="1">
    <citation type="journal article" date="2023" name="Mol. Phylogenet. Evol.">
        <title>Genome-scale phylogeny and comparative genomics of the fungal order Sordariales.</title>
        <authorList>
            <person name="Hensen N."/>
            <person name="Bonometti L."/>
            <person name="Westerberg I."/>
            <person name="Brannstrom I.O."/>
            <person name="Guillou S."/>
            <person name="Cros-Aarteil S."/>
            <person name="Calhoun S."/>
            <person name="Haridas S."/>
            <person name="Kuo A."/>
            <person name="Mondo S."/>
            <person name="Pangilinan J."/>
            <person name="Riley R."/>
            <person name="LaButti K."/>
            <person name="Andreopoulos B."/>
            <person name="Lipzen A."/>
            <person name="Chen C."/>
            <person name="Yan M."/>
            <person name="Daum C."/>
            <person name="Ng V."/>
            <person name="Clum A."/>
            <person name="Steindorff A."/>
            <person name="Ohm R.A."/>
            <person name="Martin F."/>
            <person name="Silar P."/>
            <person name="Natvig D.O."/>
            <person name="Lalanne C."/>
            <person name="Gautier V."/>
            <person name="Ament-Velasquez S.L."/>
            <person name="Kruys A."/>
            <person name="Hutchinson M.I."/>
            <person name="Powell A.J."/>
            <person name="Barry K."/>
            <person name="Miller A.N."/>
            <person name="Grigoriev I.V."/>
            <person name="Debuchy R."/>
            <person name="Gladieux P."/>
            <person name="Hiltunen Thoren M."/>
            <person name="Johannesson H."/>
        </authorList>
    </citation>
    <scope>NUCLEOTIDE SEQUENCE</scope>
    <source>
        <strain evidence="2">CBS 532.94</strain>
    </source>
</reference>
<name>A0AAN7C2U3_9PEZI</name>
<sequence>MGNPNTNPPSVPPSLRGGIAPFTATRKQSIADSVENADRFQQAFPDIDWKAKVIEPTVNLTFDLKEKVPPHTRAKHEHLIGQMIDYLASEEEGDTSKAEKAFWLARERLVAGRHEDVLRQFDAIYLQEDRPVSVMLTQLREALKLKATMTEPKDTDGGKPGGESLIAEESSA</sequence>
<evidence type="ECO:0000256" key="1">
    <source>
        <dbReference type="SAM" id="MobiDB-lite"/>
    </source>
</evidence>
<feature type="region of interest" description="Disordered" evidence="1">
    <location>
        <begin position="147"/>
        <end position="172"/>
    </location>
</feature>
<evidence type="ECO:0000313" key="3">
    <source>
        <dbReference type="Proteomes" id="UP001303760"/>
    </source>
</evidence>
<evidence type="ECO:0000313" key="2">
    <source>
        <dbReference type="EMBL" id="KAK4234339.1"/>
    </source>
</evidence>
<feature type="compositionally biased region" description="Pro residues" evidence="1">
    <location>
        <begin position="1"/>
        <end position="12"/>
    </location>
</feature>
<keyword evidence="3" id="KW-1185">Reference proteome</keyword>
<reference evidence="2" key="2">
    <citation type="submission" date="2023-05" db="EMBL/GenBank/DDBJ databases">
        <authorList>
            <consortium name="Lawrence Berkeley National Laboratory"/>
            <person name="Steindorff A."/>
            <person name="Hensen N."/>
            <person name="Bonometti L."/>
            <person name="Westerberg I."/>
            <person name="Brannstrom I.O."/>
            <person name="Guillou S."/>
            <person name="Cros-Aarteil S."/>
            <person name="Calhoun S."/>
            <person name="Haridas S."/>
            <person name="Kuo A."/>
            <person name="Mondo S."/>
            <person name="Pangilinan J."/>
            <person name="Riley R."/>
            <person name="Labutti K."/>
            <person name="Andreopoulos B."/>
            <person name="Lipzen A."/>
            <person name="Chen C."/>
            <person name="Yanf M."/>
            <person name="Daum C."/>
            <person name="Ng V."/>
            <person name="Clum A."/>
            <person name="Ohm R."/>
            <person name="Martin F."/>
            <person name="Silar P."/>
            <person name="Natvig D."/>
            <person name="Lalanne C."/>
            <person name="Gautier V."/>
            <person name="Ament-Velasquez S.L."/>
            <person name="Kruys A."/>
            <person name="Hutchinson M.I."/>
            <person name="Powell A.J."/>
            <person name="Barry K."/>
            <person name="Miller A.N."/>
            <person name="Grigoriev I.V."/>
            <person name="Debuchy R."/>
            <person name="Gladieux P."/>
            <person name="Thoren M.H."/>
            <person name="Johannesson H."/>
        </authorList>
    </citation>
    <scope>NUCLEOTIDE SEQUENCE</scope>
    <source>
        <strain evidence="2">CBS 532.94</strain>
    </source>
</reference>
<gene>
    <name evidence="2" type="ORF">C8A03DRAFT_37883</name>
</gene>
<dbReference type="AlphaFoldDB" id="A0AAN7C2U3"/>
<accession>A0AAN7C2U3</accession>
<dbReference type="Proteomes" id="UP001303760">
    <property type="component" value="Unassembled WGS sequence"/>
</dbReference>
<proteinExistence type="predicted"/>
<dbReference type="EMBL" id="MU860382">
    <property type="protein sequence ID" value="KAK4234339.1"/>
    <property type="molecule type" value="Genomic_DNA"/>
</dbReference>
<organism evidence="2 3">
    <name type="scientific">Achaetomium macrosporum</name>
    <dbReference type="NCBI Taxonomy" id="79813"/>
    <lineage>
        <taxon>Eukaryota</taxon>
        <taxon>Fungi</taxon>
        <taxon>Dikarya</taxon>
        <taxon>Ascomycota</taxon>
        <taxon>Pezizomycotina</taxon>
        <taxon>Sordariomycetes</taxon>
        <taxon>Sordariomycetidae</taxon>
        <taxon>Sordariales</taxon>
        <taxon>Chaetomiaceae</taxon>
        <taxon>Achaetomium</taxon>
    </lineage>
</organism>
<comment type="caution">
    <text evidence="2">The sequence shown here is derived from an EMBL/GenBank/DDBJ whole genome shotgun (WGS) entry which is preliminary data.</text>
</comment>